<organism evidence="2 3">
    <name type="scientific">Gossypium arboreum</name>
    <name type="common">Tree cotton</name>
    <name type="synonym">Gossypium nanking</name>
    <dbReference type="NCBI Taxonomy" id="29729"/>
    <lineage>
        <taxon>Eukaryota</taxon>
        <taxon>Viridiplantae</taxon>
        <taxon>Streptophyta</taxon>
        <taxon>Embryophyta</taxon>
        <taxon>Tracheophyta</taxon>
        <taxon>Spermatophyta</taxon>
        <taxon>Magnoliopsida</taxon>
        <taxon>eudicotyledons</taxon>
        <taxon>Gunneridae</taxon>
        <taxon>Pentapetalae</taxon>
        <taxon>rosids</taxon>
        <taxon>malvids</taxon>
        <taxon>Malvales</taxon>
        <taxon>Malvaceae</taxon>
        <taxon>Malvoideae</taxon>
        <taxon>Gossypium</taxon>
    </lineage>
</organism>
<proteinExistence type="predicted"/>
<evidence type="ECO:0000313" key="3">
    <source>
        <dbReference type="Proteomes" id="UP001358586"/>
    </source>
</evidence>
<dbReference type="Proteomes" id="UP001358586">
    <property type="component" value="Chromosome 13"/>
</dbReference>
<feature type="compositionally biased region" description="Low complexity" evidence="1">
    <location>
        <begin position="39"/>
        <end position="48"/>
    </location>
</feature>
<evidence type="ECO:0000256" key="1">
    <source>
        <dbReference type="SAM" id="MobiDB-lite"/>
    </source>
</evidence>
<reference evidence="2 3" key="1">
    <citation type="submission" date="2023-03" db="EMBL/GenBank/DDBJ databases">
        <title>WGS of Gossypium arboreum.</title>
        <authorList>
            <person name="Yu D."/>
        </authorList>
    </citation>
    <scope>NUCLEOTIDE SEQUENCE [LARGE SCALE GENOMIC DNA]</scope>
    <source>
        <tissue evidence="2">Leaf</tissue>
    </source>
</reference>
<evidence type="ECO:0000313" key="2">
    <source>
        <dbReference type="EMBL" id="KAK5771793.1"/>
    </source>
</evidence>
<name>A0ABR0MEZ4_GOSAR</name>
<feature type="region of interest" description="Disordered" evidence="1">
    <location>
        <begin position="1"/>
        <end position="54"/>
    </location>
</feature>
<keyword evidence="3" id="KW-1185">Reference proteome</keyword>
<dbReference type="EMBL" id="JARKNE010000013">
    <property type="protein sequence ID" value="KAK5771793.1"/>
    <property type="molecule type" value="Genomic_DNA"/>
</dbReference>
<protein>
    <submittedName>
        <fullName evidence="2">Uncharacterized protein</fullName>
    </submittedName>
</protein>
<accession>A0ABR0MEZ4</accession>
<sequence>MVAKEQRAQRWHKKNIAAAGEGHTATRGVVHIDVNKPGSSSSTSQESLELPKEPMTRARARQFQEVVSALITQFWEENKLDVNGKARTNFLKNPCTFVQVELNSFPAL</sequence>
<comment type="caution">
    <text evidence="2">The sequence shown here is derived from an EMBL/GenBank/DDBJ whole genome shotgun (WGS) entry which is preliminary data.</text>
</comment>
<gene>
    <name evidence="2" type="ORF">PVK06_048037</name>
</gene>